<dbReference type="EMBL" id="JAOSKY010000004">
    <property type="protein sequence ID" value="MCU7248152.1"/>
    <property type="molecule type" value="Genomic_DNA"/>
</dbReference>
<dbReference type="Pfam" id="PF07786">
    <property type="entry name" value="HGSNAT_cat"/>
    <property type="match status" value="1"/>
</dbReference>
<protein>
    <submittedName>
        <fullName evidence="3">DUF1624 domain-containing protein</fullName>
    </submittedName>
</protein>
<sequence length="389" mass="43463">MTLAVPPTVPPATGRLLSIDALRGLVILFMLLDHVRETFLLHRQVSDPMDIASTEPALFFSRTLAHLCAPVFVLLTGLSAWLFGEKYAGKTDVSAFLFKRGLFLVLLEFTLVNFAWTFQLPPSVIYLQVIWAIGLSMIALSLLVWLPRGWLLALSLTIIAGHNLLDAVHFSPDSALHLPWAILHDRGWIEVSEQLRLRTSYPLLPWIGVIGLGYALGPWFARAADAAVRQRRLLLCGIAGLGGFVALRLLNGYGEKPWAVGENALQTLMSFFNITKYPPSLLFIALTVSVGLLLLLVFERAQDRRWIRWLTVFGSAPMFFYLLHLYALKVLYLLGVALFGLNQGSYFGFSSVAAVWLAAVVLAVVLFPAVRWFSALKARRRDLAWLKYL</sequence>
<evidence type="ECO:0000259" key="2">
    <source>
        <dbReference type="Pfam" id="PF07786"/>
    </source>
</evidence>
<dbReference type="AlphaFoldDB" id="A0A9X2XFU3"/>
<organism evidence="3 4">
    <name type="scientific">Pseudomonas koreensis</name>
    <dbReference type="NCBI Taxonomy" id="198620"/>
    <lineage>
        <taxon>Bacteria</taxon>
        <taxon>Pseudomonadati</taxon>
        <taxon>Pseudomonadota</taxon>
        <taxon>Gammaproteobacteria</taxon>
        <taxon>Pseudomonadales</taxon>
        <taxon>Pseudomonadaceae</taxon>
        <taxon>Pseudomonas</taxon>
    </lineage>
</organism>
<evidence type="ECO:0000256" key="1">
    <source>
        <dbReference type="SAM" id="Phobius"/>
    </source>
</evidence>
<keyword evidence="1" id="KW-1133">Transmembrane helix</keyword>
<keyword evidence="1" id="KW-0812">Transmembrane</keyword>
<reference evidence="3" key="1">
    <citation type="submission" date="2022-09" db="EMBL/GenBank/DDBJ databases">
        <authorList>
            <person name="Cesa-Luna C."/>
            <person name="Girard L."/>
            <person name="Lood C."/>
            <person name="Hofte M."/>
            <person name="De Mot R."/>
        </authorList>
    </citation>
    <scope>NUCLEOTIDE SEQUENCE</scope>
    <source>
        <strain evidence="3">B1M3-32</strain>
    </source>
</reference>
<dbReference type="InterPro" id="IPR012429">
    <property type="entry name" value="HGSNAT_cat"/>
</dbReference>
<evidence type="ECO:0000313" key="3">
    <source>
        <dbReference type="EMBL" id="MCU7248152.1"/>
    </source>
</evidence>
<feature type="transmembrane region" description="Helical" evidence="1">
    <location>
        <begin position="96"/>
        <end position="118"/>
    </location>
</feature>
<feature type="transmembrane region" description="Helical" evidence="1">
    <location>
        <begin position="151"/>
        <end position="170"/>
    </location>
</feature>
<feature type="transmembrane region" description="Helical" evidence="1">
    <location>
        <begin position="353"/>
        <end position="373"/>
    </location>
</feature>
<dbReference type="PANTHER" id="PTHR40407:SF1">
    <property type="entry name" value="HEPARAN-ALPHA-GLUCOSAMINIDE N-ACETYLTRANSFERASE CATALYTIC DOMAIN-CONTAINING PROTEIN"/>
    <property type="match status" value="1"/>
</dbReference>
<feature type="transmembrane region" description="Helical" evidence="1">
    <location>
        <begin position="233"/>
        <end position="250"/>
    </location>
</feature>
<feature type="domain" description="Heparan-alpha-glucosaminide N-acetyltransferase catalytic" evidence="2">
    <location>
        <begin position="15"/>
        <end position="226"/>
    </location>
</feature>
<feature type="transmembrane region" description="Helical" evidence="1">
    <location>
        <begin position="277"/>
        <end position="298"/>
    </location>
</feature>
<feature type="transmembrane region" description="Helical" evidence="1">
    <location>
        <begin position="319"/>
        <end position="341"/>
    </location>
</feature>
<dbReference type="Proteomes" id="UP001139955">
    <property type="component" value="Unassembled WGS sequence"/>
</dbReference>
<accession>A0A9X2XFU3</accession>
<dbReference type="PANTHER" id="PTHR40407">
    <property type="entry name" value="MEMBRANE PROTEIN-LIKE PROTEIN"/>
    <property type="match status" value="1"/>
</dbReference>
<name>A0A9X2XFU3_9PSED</name>
<dbReference type="RefSeq" id="WP_301621796.1">
    <property type="nucleotide sequence ID" value="NZ_JAOSKY010000004.1"/>
</dbReference>
<feature type="transmembrane region" description="Helical" evidence="1">
    <location>
        <begin position="64"/>
        <end position="84"/>
    </location>
</feature>
<feature type="transmembrane region" description="Helical" evidence="1">
    <location>
        <begin position="124"/>
        <end position="144"/>
    </location>
</feature>
<keyword evidence="4" id="KW-1185">Reference proteome</keyword>
<feature type="transmembrane region" description="Helical" evidence="1">
    <location>
        <begin position="203"/>
        <end position="221"/>
    </location>
</feature>
<reference evidence="3" key="2">
    <citation type="journal article" date="2023" name="mSystems">
        <title>Charting the Lipopeptidome of Nonpathogenic Pseudomonas.</title>
        <authorList>
            <person name="Cesa-Luna C."/>
            <person name="Geudens N."/>
            <person name="Girard L."/>
            <person name="De Roo V."/>
            <person name="Maklad H.R."/>
            <person name="Martins J.C."/>
            <person name="Hofte M."/>
            <person name="De Mot R."/>
        </authorList>
    </citation>
    <scope>NUCLEOTIDE SEQUENCE</scope>
    <source>
        <strain evidence="3">B1M3-32</strain>
    </source>
</reference>
<gene>
    <name evidence="3" type="ORF">OC940_10105</name>
</gene>
<proteinExistence type="predicted"/>
<comment type="caution">
    <text evidence="3">The sequence shown here is derived from an EMBL/GenBank/DDBJ whole genome shotgun (WGS) entry which is preliminary data.</text>
</comment>
<evidence type="ECO:0000313" key="4">
    <source>
        <dbReference type="Proteomes" id="UP001139955"/>
    </source>
</evidence>
<keyword evidence="1" id="KW-0472">Membrane</keyword>